<keyword evidence="7" id="KW-0325">Glycoprotein</keyword>
<evidence type="ECO:0000313" key="11">
    <source>
        <dbReference type="Ensembl" id="ENSOTSP00005127248.1"/>
    </source>
</evidence>
<keyword evidence="9" id="KW-0812">Transmembrane</keyword>
<evidence type="ECO:0000256" key="5">
    <source>
        <dbReference type="ARBA" id="ARBA00023136"/>
    </source>
</evidence>
<dbReference type="InterPro" id="IPR013783">
    <property type="entry name" value="Ig-like_fold"/>
</dbReference>
<feature type="domain" description="Ig-like" evidence="10">
    <location>
        <begin position="97"/>
        <end position="188"/>
    </location>
</feature>
<dbReference type="PROSITE" id="PS50835">
    <property type="entry name" value="IG_LIKE"/>
    <property type="match status" value="1"/>
</dbReference>
<dbReference type="AlphaFoldDB" id="A0A8C8CV50"/>
<keyword evidence="4" id="KW-0391">Immunity</keyword>
<dbReference type="Pfam" id="PF07686">
    <property type="entry name" value="V-set"/>
    <property type="match status" value="1"/>
</dbReference>
<dbReference type="Proteomes" id="UP000694402">
    <property type="component" value="Unassembled WGS sequence"/>
</dbReference>
<evidence type="ECO:0000256" key="6">
    <source>
        <dbReference type="ARBA" id="ARBA00023157"/>
    </source>
</evidence>
<evidence type="ECO:0000256" key="1">
    <source>
        <dbReference type="ARBA" id="ARBA00004236"/>
    </source>
</evidence>
<reference evidence="12" key="1">
    <citation type="journal article" date="2018" name="PLoS ONE">
        <title>Chinook salmon (Oncorhynchus tshawytscha) genome and transcriptome.</title>
        <authorList>
            <person name="Christensen K.A."/>
            <person name="Leong J.S."/>
            <person name="Sakhrani D."/>
            <person name="Biagi C.A."/>
            <person name="Minkley D.R."/>
            <person name="Withler R.E."/>
            <person name="Rondeau E.B."/>
            <person name="Koop B.F."/>
            <person name="Devlin R.H."/>
        </authorList>
    </citation>
    <scope>NUCLEOTIDE SEQUENCE [LARGE SCALE GENOMIC DNA]</scope>
</reference>
<keyword evidence="6" id="KW-1015">Disulfide bond</keyword>
<keyword evidence="5 9" id="KW-0472">Membrane</keyword>
<evidence type="ECO:0000313" key="12">
    <source>
        <dbReference type="Proteomes" id="UP000694402"/>
    </source>
</evidence>
<keyword evidence="12" id="KW-1185">Reference proteome</keyword>
<dbReference type="Ensembl" id="ENSOTST00005169805.1">
    <property type="protein sequence ID" value="ENSOTSP00005127248.1"/>
    <property type="gene ID" value="ENSOTSG00005059034.1"/>
</dbReference>
<proteinExistence type="predicted"/>
<dbReference type="GO" id="GO:0002376">
    <property type="term" value="P:immune system process"/>
    <property type="evidence" value="ECO:0007669"/>
    <property type="project" value="UniProtKB-KW"/>
</dbReference>
<evidence type="ECO:0000259" key="10">
    <source>
        <dbReference type="PROSITE" id="PS50835"/>
    </source>
</evidence>
<evidence type="ECO:0000256" key="2">
    <source>
        <dbReference type="ARBA" id="ARBA00022475"/>
    </source>
</evidence>
<dbReference type="PANTHER" id="PTHR19433">
    <property type="entry name" value="T-CELL RECEPTOR ALPHA CHAIN V REGION-RELATED"/>
    <property type="match status" value="1"/>
</dbReference>
<organism evidence="11 12">
    <name type="scientific">Oncorhynchus tshawytscha</name>
    <name type="common">Chinook salmon</name>
    <name type="synonym">Salmo tshawytscha</name>
    <dbReference type="NCBI Taxonomy" id="74940"/>
    <lineage>
        <taxon>Eukaryota</taxon>
        <taxon>Metazoa</taxon>
        <taxon>Chordata</taxon>
        <taxon>Craniata</taxon>
        <taxon>Vertebrata</taxon>
        <taxon>Euteleostomi</taxon>
        <taxon>Actinopterygii</taxon>
        <taxon>Neopterygii</taxon>
        <taxon>Teleostei</taxon>
        <taxon>Protacanthopterygii</taxon>
        <taxon>Salmoniformes</taxon>
        <taxon>Salmonidae</taxon>
        <taxon>Salmoninae</taxon>
        <taxon>Oncorhynchus</taxon>
    </lineage>
</organism>
<feature type="transmembrane region" description="Helical" evidence="9">
    <location>
        <begin position="210"/>
        <end position="234"/>
    </location>
</feature>
<dbReference type="SMART" id="SM00409">
    <property type="entry name" value="IG"/>
    <property type="match status" value="2"/>
</dbReference>
<dbReference type="InterPro" id="IPR052051">
    <property type="entry name" value="TCR_complex_component"/>
</dbReference>
<dbReference type="GO" id="GO:0009617">
    <property type="term" value="P:response to bacterium"/>
    <property type="evidence" value="ECO:0007669"/>
    <property type="project" value="TreeGrafter"/>
</dbReference>
<evidence type="ECO:0000256" key="9">
    <source>
        <dbReference type="SAM" id="Phobius"/>
    </source>
</evidence>
<feature type="region of interest" description="Disordered" evidence="8">
    <location>
        <begin position="145"/>
        <end position="166"/>
    </location>
</feature>
<dbReference type="GeneTree" id="ENSGT01030000234530"/>
<evidence type="ECO:0000256" key="4">
    <source>
        <dbReference type="ARBA" id="ARBA00022859"/>
    </source>
</evidence>
<keyword evidence="9" id="KW-1133">Transmembrane helix</keyword>
<evidence type="ECO:0000256" key="7">
    <source>
        <dbReference type="ARBA" id="ARBA00023180"/>
    </source>
</evidence>
<dbReference type="PANTHER" id="PTHR19433:SF133">
    <property type="entry name" value="IMMUNE-TYPE RECEPTOR 5 PRECURSOR-RELATED"/>
    <property type="match status" value="1"/>
</dbReference>
<dbReference type="GO" id="GO:0005886">
    <property type="term" value="C:plasma membrane"/>
    <property type="evidence" value="ECO:0007669"/>
    <property type="project" value="UniProtKB-SubCell"/>
</dbReference>
<comment type="subcellular location">
    <subcellularLocation>
        <location evidence="1">Cell membrane</location>
    </subcellularLocation>
</comment>
<dbReference type="SUPFAM" id="SSF48726">
    <property type="entry name" value="Immunoglobulin"/>
    <property type="match status" value="2"/>
</dbReference>
<dbReference type="InterPro" id="IPR013106">
    <property type="entry name" value="Ig_V-set"/>
</dbReference>
<keyword evidence="2" id="KW-1003">Cell membrane</keyword>
<protein>
    <recommendedName>
        <fullName evidence="10">Ig-like domain-containing protein</fullName>
    </recommendedName>
</protein>
<evidence type="ECO:0000256" key="3">
    <source>
        <dbReference type="ARBA" id="ARBA00022729"/>
    </source>
</evidence>
<evidence type="ECO:0000256" key="8">
    <source>
        <dbReference type="SAM" id="MobiDB-lite"/>
    </source>
</evidence>
<dbReference type="InterPro" id="IPR003599">
    <property type="entry name" value="Ig_sub"/>
</dbReference>
<reference evidence="11" key="2">
    <citation type="submission" date="2025-08" db="UniProtKB">
        <authorList>
            <consortium name="Ensembl"/>
        </authorList>
    </citation>
    <scope>IDENTIFICATION</scope>
</reference>
<dbReference type="Gene3D" id="2.60.40.10">
    <property type="entry name" value="Immunoglobulins"/>
    <property type="match status" value="2"/>
</dbReference>
<keyword evidence="3" id="KW-0732">Signal</keyword>
<dbReference type="InterPro" id="IPR036179">
    <property type="entry name" value="Ig-like_dom_sf"/>
</dbReference>
<dbReference type="InterPro" id="IPR007110">
    <property type="entry name" value="Ig-like_dom"/>
</dbReference>
<reference evidence="11" key="3">
    <citation type="submission" date="2025-09" db="UniProtKB">
        <authorList>
            <consortium name="Ensembl"/>
        </authorList>
    </citation>
    <scope>IDENTIFICATION</scope>
</reference>
<dbReference type="CDD" id="cd00099">
    <property type="entry name" value="IgV"/>
    <property type="match status" value="1"/>
</dbReference>
<name>A0A8C8CV50_ONCTS</name>
<accession>A0A8C8CV50</accession>
<sequence length="265" mass="29888">MWLSFHVTKCNNVPRHIQVQRVQIGDPVTLYCVFSNQVYNEGNMFWFKQITGEIPQVVARMHKFQPRPVLYKEFNNSQLNVERAEHLGKNHQRSDYKTVVQQPMSDPFHPGDNVTLQCSVLSEICIGEHSVYWFRARSGESHPGAIYTPGNRSDECEKSPETPSPTQSCVYSLSKNNLSPSDAGTYYCAMATCGEILLEQNWTWPLTRNAMVVVVVVLAVALVLCGIGIIFLACTRSKNKSVKIVKVSNTITKICKITFATLKLQ</sequence>